<protein>
    <submittedName>
        <fullName evidence="1">E3 ubiquitin-protein ligase</fullName>
    </submittedName>
</protein>
<keyword evidence="2" id="KW-1185">Reference proteome</keyword>
<dbReference type="EMBL" id="JAQHRD010000003">
    <property type="protein sequence ID" value="KAJ6443409.1"/>
    <property type="molecule type" value="Genomic_DNA"/>
</dbReference>
<evidence type="ECO:0000313" key="2">
    <source>
        <dbReference type="Proteomes" id="UP001163105"/>
    </source>
</evidence>
<dbReference type="AlphaFoldDB" id="A0AB34FVM4"/>
<accession>A0AB34FVM4</accession>
<evidence type="ECO:0000313" key="1">
    <source>
        <dbReference type="EMBL" id="KAJ6443409.1"/>
    </source>
</evidence>
<proteinExistence type="predicted"/>
<reference evidence="1" key="1">
    <citation type="submission" date="2023-01" db="EMBL/GenBank/DDBJ databases">
        <title>The growth and conidiation of Purpureocillium lavendulum are regulated by nitrogen source and histone H3K14 acetylation.</title>
        <authorList>
            <person name="Tang P."/>
            <person name="Han J."/>
            <person name="Zhang C."/>
            <person name="Tang P."/>
            <person name="Qi F."/>
            <person name="Zhang K."/>
            <person name="Liang L."/>
        </authorList>
    </citation>
    <scope>NUCLEOTIDE SEQUENCE</scope>
    <source>
        <strain evidence="1">YMF1.00683</strain>
    </source>
</reference>
<comment type="caution">
    <text evidence="1">The sequence shown here is derived from an EMBL/GenBank/DDBJ whole genome shotgun (WGS) entry which is preliminary data.</text>
</comment>
<dbReference type="Proteomes" id="UP001163105">
    <property type="component" value="Unassembled WGS sequence"/>
</dbReference>
<organism evidence="1 2">
    <name type="scientific">Purpureocillium lavendulum</name>
    <dbReference type="NCBI Taxonomy" id="1247861"/>
    <lineage>
        <taxon>Eukaryota</taxon>
        <taxon>Fungi</taxon>
        <taxon>Dikarya</taxon>
        <taxon>Ascomycota</taxon>
        <taxon>Pezizomycotina</taxon>
        <taxon>Sordariomycetes</taxon>
        <taxon>Hypocreomycetidae</taxon>
        <taxon>Hypocreales</taxon>
        <taxon>Ophiocordycipitaceae</taxon>
        <taxon>Purpureocillium</taxon>
    </lineage>
</organism>
<sequence length="209" mass="22966">MVRRFTIDRPRSLLENYYGVSPEGTEGQRLHVRRRAASRTKPDLVLHDGPNDQCPVRAVSHILAMSPKFKLGLGDPADENSVVWEDMTRPLGLANNFSWSMVLPSDGHGYDRRSFVWKRTRHVTADGMAKSALSSRNWKLLDAGAGAGADADADADADTHGGGTVLAVFTAVVERGKCGTLQVNVEYGAAFDTMVFITCLSLYERARRE</sequence>
<name>A0AB34FVM4_9HYPO</name>
<gene>
    <name evidence="1" type="ORF">O9K51_04588</name>
</gene>